<proteinExistence type="predicted"/>
<reference evidence="2" key="1">
    <citation type="journal article" date="2020" name="Fungal Divers.">
        <title>Resolving the Mortierellaceae phylogeny through synthesis of multi-gene phylogenetics and phylogenomics.</title>
        <authorList>
            <person name="Vandepol N."/>
            <person name="Liber J."/>
            <person name="Desiro A."/>
            <person name="Na H."/>
            <person name="Kennedy M."/>
            <person name="Barry K."/>
            <person name="Grigoriev I.V."/>
            <person name="Miller A.N."/>
            <person name="O'Donnell K."/>
            <person name="Stajich J.E."/>
            <person name="Bonito G."/>
        </authorList>
    </citation>
    <scope>NUCLEOTIDE SEQUENCE</scope>
    <source>
        <strain evidence="2">NRRL 28262</strain>
    </source>
</reference>
<dbReference type="Proteomes" id="UP001194580">
    <property type="component" value="Unassembled WGS sequence"/>
</dbReference>
<feature type="compositionally biased region" description="Pro residues" evidence="1">
    <location>
        <begin position="502"/>
        <end position="511"/>
    </location>
</feature>
<feature type="region of interest" description="Disordered" evidence="1">
    <location>
        <begin position="491"/>
        <end position="511"/>
    </location>
</feature>
<evidence type="ECO:0000256" key="1">
    <source>
        <dbReference type="SAM" id="MobiDB-lite"/>
    </source>
</evidence>
<keyword evidence="3" id="KW-1185">Reference proteome</keyword>
<feature type="region of interest" description="Disordered" evidence="1">
    <location>
        <begin position="222"/>
        <end position="251"/>
    </location>
</feature>
<name>A0AAD4H8Z2_9FUNG</name>
<feature type="compositionally biased region" description="Polar residues" evidence="1">
    <location>
        <begin position="222"/>
        <end position="245"/>
    </location>
</feature>
<gene>
    <name evidence="2" type="ORF">BGZ95_007509</name>
</gene>
<feature type="compositionally biased region" description="Low complexity" evidence="1">
    <location>
        <begin position="401"/>
        <end position="416"/>
    </location>
</feature>
<organism evidence="2 3">
    <name type="scientific">Linnemannia exigua</name>
    <dbReference type="NCBI Taxonomy" id="604196"/>
    <lineage>
        <taxon>Eukaryota</taxon>
        <taxon>Fungi</taxon>
        <taxon>Fungi incertae sedis</taxon>
        <taxon>Mucoromycota</taxon>
        <taxon>Mortierellomycotina</taxon>
        <taxon>Mortierellomycetes</taxon>
        <taxon>Mortierellales</taxon>
        <taxon>Mortierellaceae</taxon>
        <taxon>Linnemannia</taxon>
    </lineage>
</organism>
<feature type="region of interest" description="Disordered" evidence="1">
    <location>
        <begin position="395"/>
        <end position="466"/>
    </location>
</feature>
<sequence>MSQGLGKVKENNKDGGSPTGSPSTPKLASKGGWASKMAFLNPKRKPSLPLQSHYLSLPVGGTAATSPTGMYMLHSEDLSVTEFAKLAGITILQEEDDSTTFEESQVNVGDEVHVHRRGSSAELSVATAAATAEGGCGLEYGAAGMLGGSAGNTLNSDRNLTVGSNGSDRGGSRKTNIWDPQFWADPVRDEATSKWLLPSTSTSSLPITSGSGLLAPRTGSVSIGCSAPSSPKLRPQSSLPTSGLSSRALPSAPTRIQTTTGVVRVGPPTTTTVTTVNGAPAQRRRNSCSPAVLMPAAGSRAGSEIDRARHYTSSGVSLKKVDQLPRPPMDAIQLPQDLGRRRSFSSLTAVALELEGGDNGRAGSCTVLDRGIRAQDSFQGEHVLGDLVTATTTTPYLHLEPSTPTTPTKATQTRSPSPSPLSRQIDMGSLESPQEEKSEFFEDKDAGLAYLSPPSAPPASRKEDSAAVLDTAEWIENPMLKPEDNVRVFQRKRSRRILDPNQLPPPPPVSY</sequence>
<accession>A0AAD4H8Z2</accession>
<feature type="region of interest" description="Disordered" evidence="1">
    <location>
        <begin position="158"/>
        <end position="178"/>
    </location>
</feature>
<evidence type="ECO:0000313" key="3">
    <source>
        <dbReference type="Proteomes" id="UP001194580"/>
    </source>
</evidence>
<comment type="caution">
    <text evidence="2">The sequence shown here is derived from an EMBL/GenBank/DDBJ whole genome shotgun (WGS) entry which is preliminary data.</text>
</comment>
<dbReference type="EMBL" id="JAAAIL010000369">
    <property type="protein sequence ID" value="KAG0276462.1"/>
    <property type="molecule type" value="Genomic_DNA"/>
</dbReference>
<feature type="compositionally biased region" description="Polar residues" evidence="1">
    <location>
        <begin position="158"/>
        <end position="167"/>
    </location>
</feature>
<dbReference type="AlphaFoldDB" id="A0AAD4H8Z2"/>
<evidence type="ECO:0000313" key="2">
    <source>
        <dbReference type="EMBL" id="KAG0276462.1"/>
    </source>
</evidence>
<feature type="region of interest" description="Disordered" evidence="1">
    <location>
        <begin position="1"/>
        <end position="32"/>
    </location>
</feature>
<protein>
    <submittedName>
        <fullName evidence="2">Uncharacterized protein</fullName>
    </submittedName>
</protein>
<feature type="compositionally biased region" description="Basic and acidic residues" evidence="1">
    <location>
        <begin position="434"/>
        <end position="446"/>
    </location>
</feature>